<reference evidence="1 2" key="1">
    <citation type="submission" date="2019-02" db="EMBL/GenBank/DDBJ databases">
        <title>Deep-cultivation of Planctomycetes and their phenomic and genomic characterization uncovers novel biology.</title>
        <authorList>
            <person name="Wiegand S."/>
            <person name="Jogler M."/>
            <person name="Boedeker C."/>
            <person name="Pinto D."/>
            <person name="Vollmers J."/>
            <person name="Rivas-Marin E."/>
            <person name="Kohn T."/>
            <person name="Peeters S.H."/>
            <person name="Heuer A."/>
            <person name="Rast P."/>
            <person name="Oberbeckmann S."/>
            <person name="Bunk B."/>
            <person name="Jeske O."/>
            <person name="Meyerdierks A."/>
            <person name="Storesund J.E."/>
            <person name="Kallscheuer N."/>
            <person name="Luecker S."/>
            <person name="Lage O.M."/>
            <person name="Pohl T."/>
            <person name="Merkel B.J."/>
            <person name="Hornburger P."/>
            <person name="Mueller R.-W."/>
            <person name="Bruemmer F."/>
            <person name="Labrenz M."/>
            <person name="Spormann A.M."/>
            <person name="Op den Camp H."/>
            <person name="Overmann J."/>
            <person name="Amann R."/>
            <person name="Jetten M.S.M."/>
            <person name="Mascher T."/>
            <person name="Medema M.H."/>
            <person name="Devos D.P."/>
            <person name="Kaster A.-K."/>
            <person name="Ovreas L."/>
            <person name="Rohde M."/>
            <person name="Galperin M.Y."/>
            <person name="Jogler C."/>
        </authorList>
    </citation>
    <scope>NUCLEOTIDE SEQUENCE [LARGE SCALE GENOMIC DNA]</scope>
    <source>
        <strain evidence="1 2">Mal33</strain>
    </source>
</reference>
<protein>
    <recommendedName>
        <fullName evidence="3">DUF1963 domain-containing protein</fullName>
    </recommendedName>
</protein>
<evidence type="ECO:0000313" key="1">
    <source>
        <dbReference type="EMBL" id="QDV59038.1"/>
    </source>
</evidence>
<evidence type="ECO:0008006" key="3">
    <source>
        <dbReference type="Google" id="ProtNLM"/>
    </source>
</evidence>
<dbReference type="InterPro" id="IPR015315">
    <property type="entry name" value="DUF1963"/>
</dbReference>
<dbReference type="Gene3D" id="2.30.320.10">
    <property type="entry name" value="YwqG-like"/>
    <property type="match status" value="1"/>
</dbReference>
<dbReference type="SUPFAM" id="SSF103032">
    <property type="entry name" value="Hypothetical protein YwqG"/>
    <property type="match status" value="1"/>
</dbReference>
<dbReference type="PANTHER" id="PTHR36436:SF6">
    <property type="entry name" value="SLL5081 PROTEIN"/>
    <property type="match status" value="1"/>
</dbReference>
<dbReference type="EMBL" id="CP036318">
    <property type="protein sequence ID" value="QDV59038.1"/>
    <property type="molecule type" value="Genomic_DNA"/>
</dbReference>
<sequence>MTFLGQINCQQISQILAPSFFPDSGLLYFFNFVDVDGCYDITESDEPTYVVRHIDASDLKRTEMPESTHELEYCTRLLTPTLGVSIPDLTDPTTVDLDLSDSERQAYTKLFLDLGGAEHQLFGHPALIQPYPSSFKNRDLLLQVISDTEDHDFMWGDCGYLYFMIPRGSGNPIEESIAEIAS</sequence>
<gene>
    <name evidence="1" type="ORF">Mal33_50630</name>
</gene>
<keyword evidence="2" id="KW-1185">Reference proteome</keyword>
<organism evidence="1 2">
    <name type="scientific">Rosistilla oblonga</name>
    <dbReference type="NCBI Taxonomy" id="2527990"/>
    <lineage>
        <taxon>Bacteria</taxon>
        <taxon>Pseudomonadati</taxon>
        <taxon>Planctomycetota</taxon>
        <taxon>Planctomycetia</taxon>
        <taxon>Pirellulales</taxon>
        <taxon>Pirellulaceae</taxon>
        <taxon>Rosistilla</taxon>
    </lineage>
</organism>
<dbReference type="PANTHER" id="PTHR36436">
    <property type="entry name" value="SLL5081 PROTEIN"/>
    <property type="match status" value="1"/>
</dbReference>
<dbReference type="InterPro" id="IPR035948">
    <property type="entry name" value="YwqG-like_sf"/>
</dbReference>
<proteinExistence type="predicted"/>
<dbReference type="Pfam" id="PF09234">
    <property type="entry name" value="DUF1963"/>
    <property type="match status" value="1"/>
</dbReference>
<dbReference type="Proteomes" id="UP000316770">
    <property type="component" value="Chromosome"/>
</dbReference>
<accession>A0A518J125</accession>
<evidence type="ECO:0000313" key="2">
    <source>
        <dbReference type="Proteomes" id="UP000316770"/>
    </source>
</evidence>
<dbReference type="AlphaFoldDB" id="A0A518J125"/>
<name>A0A518J125_9BACT</name>